<keyword evidence="1" id="KW-0472">Membrane</keyword>
<reference evidence="2 3" key="1">
    <citation type="submission" date="2016-11" db="EMBL/GenBank/DDBJ databases">
        <authorList>
            <person name="Jaros S."/>
            <person name="Januszkiewicz K."/>
            <person name="Wedrychowicz H."/>
        </authorList>
    </citation>
    <scope>NUCLEOTIDE SEQUENCE [LARGE SCALE GENOMIC DNA]</scope>
    <source>
        <strain evidence="2 3">NF2</strain>
    </source>
</reference>
<evidence type="ECO:0000256" key="1">
    <source>
        <dbReference type="SAM" id="Phobius"/>
    </source>
</evidence>
<feature type="transmembrane region" description="Helical" evidence="1">
    <location>
        <begin position="6"/>
        <end position="25"/>
    </location>
</feature>
<proteinExistence type="predicted"/>
<dbReference type="Proteomes" id="UP000197781">
    <property type="component" value="Chromosome"/>
</dbReference>
<dbReference type="RefSeq" id="WP_088906801.1">
    <property type="nucleotide sequence ID" value="NZ_CP018145.1"/>
</dbReference>
<accession>A0A220MDH7</accession>
<evidence type="ECO:0000313" key="2">
    <source>
        <dbReference type="EMBL" id="ASJ52939.1"/>
    </source>
</evidence>
<name>A0A220MDH7_9BACL</name>
<evidence type="ECO:0000313" key="3">
    <source>
        <dbReference type="Proteomes" id="UP000197781"/>
    </source>
</evidence>
<dbReference type="KEGG" id="bfm:BP422_04855"/>
<sequence length="127" mass="14003">MNKKLLLVGFFGVVIICALVTIPLLREQVGKIGTQAGDMSEKEKIKTEFITSLARSQNVSEEAIQQVAGEYDVKSNDYFVTASYKNEPGVVYMYQKTQNGGFKFVGVVGDAQNKSPEELSNDHIFSS</sequence>
<evidence type="ECO:0008006" key="4">
    <source>
        <dbReference type="Google" id="ProtNLM"/>
    </source>
</evidence>
<organism evidence="2 3">
    <name type="scientific">Brevibacillus formosus</name>
    <dbReference type="NCBI Taxonomy" id="54913"/>
    <lineage>
        <taxon>Bacteria</taxon>
        <taxon>Bacillati</taxon>
        <taxon>Bacillota</taxon>
        <taxon>Bacilli</taxon>
        <taxon>Bacillales</taxon>
        <taxon>Paenibacillaceae</taxon>
        <taxon>Brevibacillus</taxon>
    </lineage>
</organism>
<dbReference type="AlphaFoldDB" id="A0A220MDH7"/>
<dbReference type="EMBL" id="CP018145">
    <property type="protein sequence ID" value="ASJ52939.1"/>
    <property type="molecule type" value="Genomic_DNA"/>
</dbReference>
<gene>
    <name evidence="2" type="ORF">BP422_04855</name>
</gene>
<keyword evidence="1" id="KW-1133">Transmembrane helix</keyword>
<keyword evidence="1" id="KW-0812">Transmembrane</keyword>
<protein>
    <recommendedName>
        <fullName evidence="4">DUF3139 domain-containing protein</fullName>
    </recommendedName>
</protein>